<organism evidence="1 2">
    <name type="scientific">Ceriporiopsis subvermispora (strain B)</name>
    <name type="common">White-rot fungus</name>
    <name type="synonym">Gelatoporia subvermispora</name>
    <dbReference type="NCBI Taxonomy" id="914234"/>
    <lineage>
        <taxon>Eukaryota</taxon>
        <taxon>Fungi</taxon>
        <taxon>Dikarya</taxon>
        <taxon>Basidiomycota</taxon>
        <taxon>Agaricomycotina</taxon>
        <taxon>Agaricomycetes</taxon>
        <taxon>Polyporales</taxon>
        <taxon>Gelatoporiaceae</taxon>
        <taxon>Gelatoporia</taxon>
    </lineage>
</organism>
<dbReference type="Proteomes" id="UP000016930">
    <property type="component" value="Unassembled WGS sequence"/>
</dbReference>
<reference evidence="1 2" key="1">
    <citation type="journal article" date="2012" name="Proc. Natl. Acad. Sci. U.S.A.">
        <title>Comparative genomics of Ceriporiopsis subvermispora and Phanerochaete chrysosporium provide insight into selective ligninolysis.</title>
        <authorList>
            <person name="Fernandez-Fueyo E."/>
            <person name="Ruiz-Duenas F.J."/>
            <person name="Ferreira P."/>
            <person name="Floudas D."/>
            <person name="Hibbett D.S."/>
            <person name="Canessa P."/>
            <person name="Larrondo L.F."/>
            <person name="James T.Y."/>
            <person name="Seelenfreund D."/>
            <person name="Lobos S."/>
            <person name="Polanco R."/>
            <person name="Tello M."/>
            <person name="Honda Y."/>
            <person name="Watanabe T."/>
            <person name="Watanabe T."/>
            <person name="Ryu J.S."/>
            <person name="Kubicek C.P."/>
            <person name="Schmoll M."/>
            <person name="Gaskell J."/>
            <person name="Hammel K.E."/>
            <person name="St John F.J."/>
            <person name="Vanden Wymelenberg A."/>
            <person name="Sabat G."/>
            <person name="Splinter BonDurant S."/>
            <person name="Syed K."/>
            <person name="Yadav J.S."/>
            <person name="Doddapaneni H."/>
            <person name="Subramanian V."/>
            <person name="Lavin J.L."/>
            <person name="Oguiza J.A."/>
            <person name="Perez G."/>
            <person name="Pisabarro A.G."/>
            <person name="Ramirez L."/>
            <person name="Santoyo F."/>
            <person name="Master E."/>
            <person name="Coutinho P.M."/>
            <person name="Henrissat B."/>
            <person name="Lombard V."/>
            <person name="Magnuson J.K."/>
            <person name="Kuees U."/>
            <person name="Hori C."/>
            <person name="Igarashi K."/>
            <person name="Samejima M."/>
            <person name="Held B.W."/>
            <person name="Barry K.W."/>
            <person name="LaButti K.M."/>
            <person name="Lapidus A."/>
            <person name="Lindquist E.A."/>
            <person name="Lucas S.M."/>
            <person name="Riley R."/>
            <person name="Salamov A.A."/>
            <person name="Hoffmeister D."/>
            <person name="Schwenk D."/>
            <person name="Hadar Y."/>
            <person name="Yarden O."/>
            <person name="de Vries R.P."/>
            <person name="Wiebenga A."/>
            <person name="Stenlid J."/>
            <person name="Eastwood D."/>
            <person name="Grigoriev I.V."/>
            <person name="Berka R.M."/>
            <person name="Blanchette R.A."/>
            <person name="Kersten P."/>
            <person name="Martinez A.T."/>
            <person name="Vicuna R."/>
            <person name="Cullen D."/>
        </authorList>
    </citation>
    <scope>NUCLEOTIDE SEQUENCE [LARGE SCALE GENOMIC DNA]</scope>
    <source>
        <strain evidence="1 2">B</strain>
    </source>
</reference>
<sequence length="179" mass="19465">MEPRRPLAPDHIKGLLGPLRKLMMSGLRCSLCTTDLPSARQTENCTFGESHLIWNLLTALSLSDSLEHIAARTHASDPGRALQQLFTSPAVLLSASLGQLRQLQLKSFGISCRSEAVSRVVLGLLSCSPASRVTTIEIEYRCEHSLPCLRLFEALFTALDTSVAAANFAALRTISVFLS</sequence>
<protein>
    <submittedName>
        <fullName evidence="1">Uncharacterized protein</fullName>
    </submittedName>
</protein>
<evidence type="ECO:0000313" key="1">
    <source>
        <dbReference type="EMBL" id="EMD30688.1"/>
    </source>
</evidence>
<dbReference type="EMBL" id="KB445888">
    <property type="protein sequence ID" value="EMD30688.1"/>
    <property type="molecule type" value="Genomic_DNA"/>
</dbReference>
<accession>M2Q1K1</accession>
<proteinExistence type="predicted"/>
<evidence type="ECO:0000313" key="2">
    <source>
        <dbReference type="Proteomes" id="UP000016930"/>
    </source>
</evidence>
<dbReference type="HOGENOM" id="CLU_1503273_0_0_1"/>
<name>M2Q1K1_CERS8</name>
<gene>
    <name evidence="1" type="ORF">CERSUDRAFT_101086</name>
</gene>
<keyword evidence="2" id="KW-1185">Reference proteome</keyword>
<dbReference type="AlphaFoldDB" id="M2Q1K1"/>